<evidence type="ECO:0000256" key="4">
    <source>
        <dbReference type="ARBA" id="ARBA00022519"/>
    </source>
</evidence>
<evidence type="ECO:0000256" key="11">
    <source>
        <dbReference type="ARBA" id="ARBA00072251"/>
    </source>
</evidence>
<dbReference type="RefSeq" id="WP_381744848.1">
    <property type="nucleotide sequence ID" value="NZ_JBHSDP010000031.1"/>
</dbReference>
<evidence type="ECO:0000256" key="5">
    <source>
        <dbReference type="ARBA" id="ARBA00022692"/>
    </source>
</evidence>
<keyword evidence="8 12" id="KW-1133">Transmembrane helix</keyword>
<sequence length="333" mass="34929">MSTDATPGPAAHPVPAPGPVPGPVPATGPSGRRRTPRGTPGADRPAHLGLGRLYLRRFLRNRLAVVGVLILLLLVLFSALGGRFTPYSHTDADFAALTRPPSALHWFGTNQGGNDIYACAVHGLQRSLTIAVSVSVLTIALAAVIGSGAAYFGGRVERATLAVIHFLLVVPSFLILALVSHRLAGDWRVLIVVLTVFGWMPTARIIWSVSTSLRERDYVKAAEFMGVGPLRVILRHIIPNLGSLLIVNLTLGVVATVLSETALSFLGFGVQTPDVSLGTMLADGAGTLTSAPWLFAFPAGLVVLLTVSMTFIGDGLRDALDPTSVTGSAGGRR</sequence>
<dbReference type="Pfam" id="PF00528">
    <property type="entry name" value="BPD_transp_1"/>
    <property type="match status" value="1"/>
</dbReference>
<keyword evidence="6" id="KW-0571">Peptide transport</keyword>
<keyword evidence="5 12" id="KW-0812">Transmembrane</keyword>
<evidence type="ECO:0000313" key="15">
    <source>
        <dbReference type="EMBL" id="MFC4333542.1"/>
    </source>
</evidence>
<keyword evidence="4" id="KW-0997">Cell inner membrane</keyword>
<dbReference type="EMBL" id="JBHSDP010000031">
    <property type="protein sequence ID" value="MFC4333542.1"/>
    <property type="molecule type" value="Genomic_DNA"/>
</dbReference>
<dbReference type="Gene3D" id="1.10.3720.10">
    <property type="entry name" value="MetI-like"/>
    <property type="match status" value="1"/>
</dbReference>
<dbReference type="Pfam" id="PF12911">
    <property type="entry name" value="OppC_N"/>
    <property type="match status" value="1"/>
</dbReference>
<proteinExistence type="inferred from homology"/>
<keyword evidence="3" id="KW-1003">Cell membrane</keyword>
<feature type="transmembrane region" description="Helical" evidence="12">
    <location>
        <begin position="244"/>
        <end position="270"/>
    </location>
</feature>
<reference evidence="16" key="1">
    <citation type="journal article" date="2019" name="Int. J. Syst. Evol. Microbiol.">
        <title>The Global Catalogue of Microorganisms (GCM) 10K type strain sequencing project: providing services to taxonomists for standard genome sequencing and annotation.</title>
        <authorList>
            <consortium name="The Broad Institute Genomics Platform"/>
            <consortium name="The Broad Institute Genome Sequencing Center for Infectious Disease"/>
            <person name="Wu L."/>
            <person name="Ma J."/>
        </authorList>
    </citation>
    <scope>NUCLEOTIDE SEQUENCE [LARGE SCALE GENOMIC DNA]</scope>
    <source>
        <strain evidence="16">PCU 347</strain>
    </source>
</reference>
<dbReference type="InterPro" id="IPR000515">
    <property type="entry name" value="MetI-like"/>
</dbReference>
<feature type="compositionally biased region" description="Pro residues" evidence="13">
    <location>
        <begin position="10"/>
        <end position="26"/>
    </location>
</feature>
<evidence type="ECO:0000256" key="9">
    <source>
        <dbReference type="ARBA" id="ARBA00023136"/>
    </source>
</evidence>
<feature type="transmembrane region" description="Helical" evidence="12">
    <location>
        <begin position="130"/>
        <end position="152"/>
    </location>
</feature>
<gene>
    <name evidence="15" type="ORF">ACFPC0_38415</name>
</gene>
<feature type="domain" description="ABC transmembrane type-1" evidence="14">
    <location>
        <begin position="124"/>
        <end position="313"/>
    </location>
</feature>
<feature type="transmembrane region" description="Helical" evidence="12">
    <location>
        <begin position="159"/>
        <end position="181"/>
    </location>
</feature>
<feature type="region of interest" description="Disordered" evidence="13">
    <location>
        <begin position="1"/>
        <end position="44"/>
    </location>
</feature>
<dbReference type="SUPFAM" id="SSF161098">
    <property type="entry name" value="MetI-like"/>
    <property type="match status" value="1"/>
</dbReference>
<evidence type="ECO:0000259" key="14">
    <source>
        <dbReference type="PROSITE" id="PS50928"/>
    </source>
</evidence>
<name>A0ABV8TSV9_9ACTN</name>
<evidence type="ECO:0000256" key="2">
    <source>
        <dbReference type="ARBA" id="ARBA00022448"/>
    </source>
</evidence>
<evidence type="ECO:0000256" key="6">
    <source>
        <dbReference type="ARBA" id="ARBA00022856"/>
    </source>
</evidence>
<keyword evidence="2 12" id="KW-0813">Transport</keyword>
<comment type="subcellular location">
    <subcellularLocation>
        <location evidence="1">Cell inner membrane</location>
        <topology evidence="1">Multi-pass membrane protein</topology>
    </subcellularLocation>
    <subcellularLocation>
        <location evidence="12">Cell membrane</location>
        <topology evidence="12">Multi-pass membrane protein</topology>
    </subcellularLocation>
</comment>
<evidence type="ECO:0000256" key="8">
    <source>
        <dbReference type="ARBA" id="ARBA00022989"/>
    </source>
</evidence>
<evidence type="ECO:0000256" key="3">
    <source>
        <dbReference type="ARBA" id="ARBA00022475"/>
    </source>
</evidence>
<evidence type="ECO:0000256" key="13">
    <source>
        <dbReference type="SAM" id="MobiDB-lite"/>
    </source>
</evidence>
<evidence type="ECO:0000256" key="10">
    <source>
        <dbReference type="ARBA" id="ARBA00024202"/>
    </source>
</evidence>
<feature type="transmembrane region" description="Helical" evidence="12">
    <location>
        <begin position="187"/>
        <end position="207"/>
    </location>
</feature>
<dbReference type="InterPro" id="IPR035906">
    <property type="entry name" value="MetI-like_sf"/>
</dbReference>
<dbReference type="PROSITE" id="PS50928">
    <property type="entry name" value="ABC_TM1"/>
    <property type="match status" value="1"/>
</dbReference>
<feature type="transmembrane region" description="Helical" evidence="12">
    <location>
        <begin position="290"/>
        <end position="312"/>
    </location>
</feature>
<dbReference type="PANTHER" id="PTHR43386:SF2">
    <property type="entry name" value="OLIGOPEPTIDE TRANSPORT SYSTEM PERMEASE PROTEIN OPPC"/>
    <property type="match status" value="1"/>
</dbReference>
<keyword evidence="7" id="KW-0653">Protein transport</keyword>
<comment type="similarity">
    <text evidence="10">Belongs to the binding-protein-dependent transport system permease family. OppBC subfamily.</text>
</comment>
<dbReference type="InterPro" id="IPR050366">
    <property type="entry name" value="BP-dependent_transpt_permease"/>
</dbReference>
<dbReference type="InterPro" id="IPR025966">
    <property type="entry name" value="OppC_N"/>
</dbReference>
<accession>A0ABV8TSV9</accession>
<evidence type="ECO:0000313" key="16">
    <source>
        <dbReference type="Proteomes" id="UP001595824"/>
    </source>
</evidence>
<dbReference type="Proteomes" id="UP001595824">
    <property type="component" value="Unassembled WGS sequence"/>
</dbReference>
<protein>
    <recommendedName>
        <fullName evidence="11">Oligopeptide transport system permease protein OppC</fullName>
    </recommendedName>
</protein>
<dbReference type="PANTHER" id="PTHR43386">
    <property type="entry name" value="OLIGOPEPTIDE TRANSPORT SYSTEM PERMEASE PROTEIN APPC"/>
    <property type="match status" value="1"/>
</dbReference>
<comment type="caution">
    <text evidence="15">The sequence shown here is derived from an EMBL/GenBank/DDBJ whole genome shotgun (WGS) entry which is preliminary data.</text>
</comment>
<dbReference type="CDD" id="cd06261">
    <property type="entry name" value="TM_PBP2"/>
    <property type="match status" value="1"/>
</dbReference>
<feature type="transmembrane region" description="Helical" evidence="12">
    <location>
        <begin position="63"/>
        <end position="81"/>
    </location>
</feature>
<organism evidence="15 16">
    <name type="scientific">Streptomyces andamanensis</name>
    <dbReference type="NCBI Taxonomy" id="1565035"/>
    <lineage>
        <taxon>Bacteria</taxon>
        <taxon>Bacillati</taxon>
        <taxon>Actinomycetota</taxon>
        <taxon>Actinomycetes</taxon>
        <taxon>Kitasatosporales</taxon>
        <taxon>Streptomycetaceae</taxon>
        <taxon>Streptomyces</taxon>
    </lineage>
</organism>
<keyword evidence="16" id="KW-1185">Reference proteome</keyword>
<evidence type="ECO:0000256" key="1">
    <source>
        <dbReference type="ARBA" id="ARBA00004429"/>
    </source>
</evidence>
<evidence type="ECO:0000256" key="12">
    <source>
        <dbReference type="RuleBase" id="RU363032"/>
    </source>
</evidence>
<keyword evidence="9 12" id="KW-0472">Membrane</keyword>
<evidence type="ECO:0000256" key="7">
    <source>
        <dbReference type="ARBA" id="ARBA00022927"/>
    </source>
</evidence>